<accession>A0A8S0UEC4</accession>
<protein>
    <submittedName>
        <fullName evidence="1">Uncharacterized protein</fullName>
    </submittedName>
</protein>
<feature type="non-terminal residue" evidence="1">
    <location>
        <position position="74"/>
    </location>
</feature>
<name>A0A8S0UEC4_OLEEU</name>
<proteinExistence type="predicted"/>
<dbReference type="Gramene" id="OE9A060273T1">
    <property type="protein sequence ID" value="OE9A060273C1"/>
    <property type="gene ID" value="OE9A060273"/>
</dbReference>
<comment type="caution">
    <text evidence="1">The sequence shown here is derived from an EMBL/GenBank/DDBJ whole genome shotgun (WGS) entry which is preliminary data.</text>
</comment>
<dbReference type="Proteomes" id="UP000594638">
    <property type="component" value="Unassembled WGS sequence"/>
</dbReference>
<sequence>MAANIRNNTQQNVAMKLLMKNARLSVLTDVPLCASRGVISLKKKRKRKRKRKWKSKAKGLYLIDNQEVPTFEKD</sequence>
<evidence type="ECO:0000313" key="1">
    <source>
        <dbReference type="EMBL" id="CAA3013797.1"/>
    </source>
</evidence>
<organism evidence="1 2">
    <name type="scientific">Olea europaea subsp. europaea</name>
    <dbReference type="NCBI Taxonomy" id="158383"/>
    <lineage>
        <taxon>Eukaryota</taxon>
        <taxon>Viridiplantae</taxon>
        <taxon>Streptophyta</taxon>
        <taxon>Embryophyta</taxon>
        <taxon>Tracheophyta</taxon>
        <taxon>Spermatophyta</taxon>
        <taxon>Magnoliopsida</taxon>
        <taxon>eudicotyledons</taxon>
        <taxon>Gunneridae</taxon>
        <taxon>Pentapetalae</taxon>
        <taxon>asterids</taxon>
        <taxon>lamiids</taxon>
        <taxon>Lamiales</taxon>
        <taxon>Oleaceae</taxon>
        <taxon>Oleeae</taxon>
        <taxon>Olea</taxon>
    </lineage>
</organism>
<evidence type="ECO:0000313" key="2">
    <source>
        <dbReference type="Proteomes" id="UP000594638"/>
    </source>
</evidence>
<reference evidence="1 2" key="1">
    <citation type="submission" date="2019-12" db="EMBL/GenBank/DDBJ databases">
        <authorList>
            <person name="Alioto T."/>
            <person name="Alioto T."/>
            <person name="Gomez Garrido J."/>
        </authorList>
    </citation>
    <scope>NUCLEOTIDE SEQUENCE [LARGE SCALE GENOMIC DNA]</scope>
</reference>
<gene>
    <name evidence="1" type="ORF">OLEA9_A060273</name>
</gene>
<dbReference type="AlphaFoldDB" id="A0A8S0UEC4"/>
<keyword evidence="2" id="KW-1185">Reference proteome</keyword>
<dbReference type="EMBL" id="CACTIH010007453">
    <property type="protein sequence ID" value="CAA3013797.1"/>
    <property type="molecule type" value="Genomic_DNA"/>
</dbReference>